<evidence type="ECO:0000256" key="11">
    <source>
        <dbReference type="ARBA" id="ARBA00038280"/>
    </source>
</evidence>
<dbReference type="InterPro" id="IPR016169">
    <property type="entry name" value="FAD-bd_PCMH_sub2"/>
</dbReference>
<evidence type="ECO:0000256" key="5">
    <source>
        <dbReference type="ARBA" id="ARBA00022692"/>
    </source>
</evidence>
<feature type="transmembrane region" description="Helical" evidence="15">
    <location>
        <begin position="134"/>
        <end position="156"/>
    </location>
</feature>
<proteinExistence type="inferred from homology"/>
<keyword evidence="9 14" id="KW-0472">Membrane</keyword>
<dbReference type="PROSITE" id="PS51846">
    <property type="entry name" value="CNNM"/>
    <property type="match status" value="1"/>
</dbReference>
<evidence type="ECO:0000259" key="17">
    <source>
        <dbReference type="PROSITE" id="PS51846"/>
    </source>
</evidence>
<dbReference type="InterPro" id="IPR036318">
    <property type="entry name" value="FAD-bd_PCMH-like_sf"/>
</dbReference>
<dbReference type="Pfam" id="PF00571">
    <property type="entry name" value="CBS"/>
    <property type="match status" value="1"/>
</dbReference>
<dbReference type="Proteomes" id="UP001365846">
    <property type="component" value="Unassembled WGS sequence"/>
</dbReference>
<evidence type="ECO:0000256" key="8">
    <source>
        <dbReference type="ARBA" id="ARBA00023122"/>
    </source>
</evidence>
<evidence type="ECO:0000256" key="7">
    <source>
        <dbReference type="ARBA" id="ARBA00022989"/>
    </source>
</evidence>
<feature type="transmembrane region" description="Helical" evidence="15">
    <location>
        <begin position="6"/>
        <end position="29"/>
    </location>
</feature>
<keyword evidence="7 14" id="KW-1133">Transmembrane helix</keyword>
<dbReference type="SUPFAM" id="SSF56176">
    <property type="entry name" value="FAD-binding/transporter-associated domain-like"/>
    <property type="match status" value="1"/>
</dbReference>
<dbReference type="InterPro" id="IPR000644">
    <property type="entry name" value="CBS_dom"/>
</dbReference>
<dbReference type="InterPro" id="IPR046342">
    <property type="entry name" value="CBS_dom_sf"/>
</dbReference>
<protein>
    <recommendedName>
        <fullName evidence="12">Polyamine export protein</fullName>
    </recommendedName>
</protein>
<dbReference type="InterPro" id="IPR002550">
    <property type="entry name" value="CNNM"/>
</dbReference>
<comment type="caution">
    <text evidence="18">The sequence shown here is derived from an EMBL/GenBank/DDBJ whole genome shotgun (WGS) entry which is preliminary data.</text>
</comment>
<dbReference type="SUPFAM" id="SSF54631">
    <property type="entry name" value="CBS-domain pair"/>
    <property type="match status" value="1"/>
</dbReference>
<dbReference type="EMBL" id="JBBKZU010000010">
    <property type="protein sequence ID" value="MEJ8813798.1"/>
    <property type="molecule type" value="Genomic_DNA"/>
</dbReference>
<feature type="transmembrane region" description="Helical" evidence="15">
    <location>
        <begin position="98"/>
        <end position="122"/>
    </location>
</feature>
<keyword evidence="19" id="KW-1185">Reference proteome</keyword>
<evidence type="ECO:0000256" key="6">
    <source>
        <dbReference type="ARBA" id="ARBA00022737"/>
    </source>
</evidence>
<keyword evidence="8 13" id="KW-0129">CBS domain</keyword>
<keyword evidence="4" id="KW-0997">Cell inner membrane</keyword>
<dbReference type="RefSeq" id="WP_340359030.1">
    <property type="nucleotide sequence ID" value="NZ_JBBKZU010000010.1"/>
</dbReference>
<feature type="domain" description="CBS" evidence="16">
    <location>
        <begin position="283"/>
        <end position="344"/>
    </location>
</feature>
<evidence type="ECO:0000313" key="19">
    <source>
        <dbReference type="Proteomes" id="UP001365846"/>
    </source>
</evidence>
<dbReference type="InterPro" id="IPR005170">
    <property type="entry name" value="Transptr-assoc_dom"/>
</dbReference>
<evidence type="ECO:0000256" key="2">
    <source>
        <dbReference type="ARBA" id="ARBA00022448"/>
    </source>
</evidence>
<evidence type="ECO:0000256" key="1">
    <source>
        <dbReference type="ARBA" id="ARBA00004429"/>
    </source>
</evidence>
<accession>A0ABU8VJG4</accession>
<dbReference type="Pfam" id="PF03471">
    <property type="entry name" value="CorC_HlyC"/>
    <property type="match status" value="1"/>
</dbReference>
<dbReference type="Gene3D" id="3.30.465.10">
    <property type="match status" value="1"/>
</dbReference>
<gene>
    <name evidence="18" type="ORF">WKW77_22110</name>
</gene>
<evidence type="ECO:0000256" key="10">
    <source>
        <dbReference type="ARBA" id="ARBA00037177"/>
    </source>
</evidence>
<evidence type="ECO:0000259" key="16">
    <source>
        <dbReference type="PROSITE" id="PS51371"/>
    </source>
</evidence>
<feature type="transmembrane region" description="Helical" evidence="15">
    <location>
        <begin position="58"/>
        <end position="78"/>
    </location>
</feature>
<dbReference type="SMART" id="SM01091">
    <property type="entry name" value="CorC_HlyC"/>
    <property type="match status" value="1"/>
</dbReference>
<dbReference type="Gene3D" id="3.10.580.10">
    <property type="entry name" value="CBS-domain"/>
    <property type="match status" value="1"/>
</dbReference>
<dbReference type="InterPro" id="IPR044751">
    <property type="entry name" value="Ion_transp-like_CBS"/>
</dbReference>
<comment type="similarity">
    <text evidence="11">Belongs to the UPF0053 family. PaeA subfamily.</text>
</comment>
<organism evidence="18 19">
    <name type="scientific">Variovorax ureilyticus</name>
    <dbReference type="NCBI Taxonomy" id="1836198"/>
    <lineage>
        <taxon>Bacteria</taxon>
        <taxon>Pseudomonadati</taxon>
        <taxon>Pseudomonadota</taxon>
        <taxon>Betaproteobacteria</taxon>
        <taxon>Burkholderiales</taxon>
        <taxon>Comamonadaceae</taxon>
        <taxon>Variovorax</taxon>
    </lineage>
</organism>
<evidence type="ECO:0000256" key="4">
    <source>
        <dbReference type="ARBA" id="ARBA00022519"/>
    </source>
</evidence>
<dbReference type="PROSITE" id="PS51371">
    <property type="entry name" value="CBS"/>
    <property type="match status" value="1"/>
</dbReference>
<evidence type="ECO:0000256" key="9">
    <source>
        <dbReference type="ARBA" id="ARBA00023136"/>
    </source>
</evidence>
<evidence type="ECO:0000256" key="3">
    <source>
        <dbReference type="ARBA" id="ARBA00022475"/>
    </source>
</evidence>
<comment type="function">
    <text evidence="10">Involved in cadaverine and putrescine tolerance in stationary phase. May facilitate the efflux of both cadaverine and putrescine from the cytoplasm, reducing potentially toxic levels under certain stress conditions.</text>
</comment>
<evidence type="ECO:0000256" key="15">
    <source>
        <dbReference type="SAM" id="Phobius"/>
    </source>
</evidence>
<dbReference type="PANTHER" id="PTHR22777">
    <property type="entry name" value="HEMOLYSIN-RELATED"/>
    <property type="match status" value="1"/>
</dbReference>
<keyword evidence="5 14" id="KW-0812">Transmembrane</keyword>
<reference evidence="18 19" key="1">
    <citation type="submission" date="2024-03" db="EMBL/GenBank/DDBJ databases">
        <title>Novel species of the genus Variovorax.</title>
        <authorList>
            <person name="Liu Q."/>
            <person name="Xin Y.-H."/>
        </authorList>
    </citation>
    <scope>NUCLEOTIDE SEQUENCE [LARGE SCALE GENOMIC DNA]</scope>
    <source>
        <strain evidence="18 19">KACC 18899</strain>
    </source>
</reference>
<keyword evidence="6" id="KW-0677">Repeat</keyword>
<sequence length="448" mass="49781">MTLTQSLLVIVALIATSAFFSLAEISLAASRRLRLRQMADEGDLRAERVMRIQEQPGHYFTVVQIGLNAVAILGGVVGEGSLSPYFQELFDLWLSPTASQTAAFLASFITIIAIFLIFADLFPKRLGMSNPERLAVRMVGPMQVLITAFKPLVWLFTVSTDLLFKLLRMPAERDEKITSADILAMTEAGARAGVLAQREQQVIANVFELDTRPVSSVMTSRDRIAWFLRDDAESVLRARIVAEPFSAYPVCDGDIDHVLGYVDAKDMFQRVLSGQPLSFDHGLTLHKALVIPDRLSLTEVLEQFQQAHEDFAIVVNEYSLVVGVITLNDVMSTVMGDLVGVQDEEQQIVKRDENSWLIDGVTPIQDVERALDLEELPHRDEYETLAGFLMVMLRRVPKRTDSVTWAGYTFEVMDVDSYRIDQVMVTRGKPAATADLVSEAGLSPAANP</sequence>
<evidence type="ECO:0000256" key="12">
    <source>
        <dbReference type="ARBA" id="ARBA00039818"/>
    </source>
</evidence>
<name>A0ABU8VJG4_9BURK</name>
<keyword evidence="3" id="KW-1003">Cell membrane</keyword>
<evidence type="ECO:0000256" key="13">
    <source>
        <dbReference type="PROSITE-ProRule" id="PRU00703"/>
    </source>
</evidence>
<dbReference type="Pfam" id="PF01595">
    <property type="entry name" value="CNNM"/>
    <property type="match status" value="1"/>
</dbReference>
<comment type="subcellular location">
    <subcellularLocation>
        <location evidence="1">Cell inner membrane</location>
        <topology evidence="1">Multi-pass membrane protein</topology>
    </subcellularLocation>
</comment>
<evidence type="ECO:0000256" key="14">
    <source>
        <dbReference type="PROSITE-ProRule" id="PRU01193"/>
    </source>
</evidence>
<dbReference type="CDD" id="cd04590">
    <property type="entry name" value="CBS_pair_CorC_HlyC_assoc"/>
    <property type="match status" value="1"/>
</dbReference>
<dbReference type="PANTHER" id="PTHR22777:SF16">
    <property type="entry name" value="POLYAMINE EXPORT PROTEIN"/>
    <property type="match status" value="1"/>
</dbReference>
<keyword evidence="2" id="KW-0813">Transport</keyword>
<feature type="domain" description="CNNM transmembrane" evidence="17">
    <location>
        <begin position="1"/>
        <end position="199"/>
    </location>
</feature>
<evidence type="ECO:0000313" key="18">
    <source>
        <dbReference type="EMBL" id="MEJ8813798.1"/>
    </source>
</evidence>